<protein>
    <submittedName>
        <fullName evidence="1">Uncharacterized protein</fullName>
    </submittedName>
</protein>
<evidence type="ECO:0000313" key="1">
    <source>
        <dbReference type="EMBL" id="CAI9268157.1"/>
    </source>
</evidence>
<keyword evidence="2" id="KW-1185">Reference proteome</keyword>
<dbReference type="Proteomes" id="UP001177003">
    <property type="component" value="Chromosome 1"/>
</dbReference>
<name>A0AA35YBE4_LACSI</name>
<reference evidence="1" key="1">
    <citation type="submission" date="2023-04" db="EMBL/GenBank/DDBJ databases">
        <authorList>
            <person name="Vijverberg K."/>
            <person name="Xiong W."/>
            <person name="Schranz E."/>
        </authorList>
    </citation>
    <scope>NUCLEOTIDE SEQUENCE</scope>
</reference>
<dbReference type="AlphaFoldDB" id="A0AA35YBE4"/>
<evidence type="ECO:0000313" key="2">
    <source>
        <dbReference type="Proteomes" id="UP001177003"/>
    </source>
</evidence>
<sequence>MFARNPIRYTDGITQRFSNIDFAGIDNDGCVAFIERFTGEKCETLYYCQPDIDFPKGLTLISNDPNYFDFIAIAYECGDILLMYVDHFGNSNMHDVTPADSG</sequence>
<dbReference type="EMBL" id="OX465077">
    <property type="protein sequence ID" value="CAI9268157.1"/>
    <property type="molecule type" value="Genomic_DNA"/>
</dbReference>
<organism evidence="1 2">
    <name type="scientific">Lactuca saligna</name>
    <name type="common">Willowleaf lettuce</name>
    <dbReference type="NCBI Taxonomy" id="75948"/>
    <lineage>
        <taxon>Eukaryota</taxon>
        <taxon>Viridiplantae</taxon>
        <taxon>Streptophyta</taxon>
        <taxon>Embryophyta</taxon>
        <taxon>Tracheophyta</taxon>
        <taxon>Spermatophyta</taxon>
        <taxon>Magnoliopsida</taxon>
        <taxon>eudicotyledons</taxon>
        <taxon>Gunneridae</taxon>
        <taxon>Pentapetalae</taxon>
        <taxon>asterids</taxon>
        <taxon>campanulids</taxon>
        <taxon>Asterales</taxon>
        <taxon>Asteraceae</taxon>
        <taxon>Cichorioideae</taxon>
        <taxon>Cichorieae</taxon>
        <taxon>Lactucinae</taxon>
        <taxon>Lactuca</taxon>
    </lineage>
</organism>
<proteinExistence type="predicted"/>
<accession>A0AA35YBE4</accession>
<gene>
    <name evidence="1" type="ORF">LSALG_LOCUS8598</name>
</gene>